<evidence type="ECO:0000256" key="6">
    <source>
        <dbReference type="SAM" id="MobiDB-lite"/>
    </source>
</evidence>
<dbReference type="GO" id="GO:0008483">
    <property type="term" value="F:transaminase activity"/>
    <property type="evidence" value="ECO:0007669"/>
    <property type="project" value="UniProtKB-KW"/>
</dbReference>
<evidence type="ECO:0000313" key="8">
    <source>
        <dbReference type="EMBL" id="GAA0771280.1"/>
    </source>
</evidence>
<dbReference type="Gene3D" id="3.40.640.10">
    <property type="entry name" value="Type I PLP-dependent aspartate aminotransferase-like (Major domain)"/>
    <property type="match status" value="1"/>
</dbReference>
<keyword evidence="8" id="KW-0032">Aminotransferase</keyword>
<dbReference type="InterPro" id="IPR051446">
    <property type="entry name" value="HTH_trans_reg/aminotransferase"/>
</dbReference>
<comment type="caution">
    <text evidence="8">The sequence shown here is derived from an EMBL/GenBank/DDBJ whole genome shotgun (WGS) entry which is preliminary data.</text>
</comment>
<dbReference type="InterPro" id="IPR015422">
    <property type="entry name" value="PyrdxlP-dep_Trfase_small"/>
</dbReference>
<dbReference type="Pfam" id="PF00155">
    <property type="entry name" value="Aminotran_1_2"/>
    <property type="match status" value="1"/>
</dbReference>
<name>A0ABP3W089_9BURK</name>
<organism evidence="8 9">
    <name type="scientific">Ideonella azotifigens</name>
    <dbReference type="NCBI Taxonomy" id="513160"/>
    <lineage>
        <taxon>Bacteria</taxon>
        <taxon>Pseudomonadati</taxon>
        <taxon>Pseudomonadota</taxon>
        <taxon>Betaproteobacteria</taxon>
        <taxon>Burkholderiales</taxon>
        <taxon>Sphaerotilaceae</taxon>
        <taxon>Ideonella</taxon>
    </lineage>
</organism>
<proteinExistence type="inferred from homology"/>
<feature type="region of interest" description="Disordered" evidence="6">
    <location>
        <begin position="81"/>
        <end position="109"/>
    </location>
</feature>
<keyword evidence="5" id="KW-0804">Transcription</keyword>
<gene>
    <name evidence="8" type="ORF">GCM10009107_63740</name>
</gene>
<dbReference type="SUPFAM" id="SSF53383">
    <property type="entry name" value="PLP-dependent transferases"/>
    <property type="match status" value="1"/>
</dbReference>
<dbReference type="Proteomes" id="UP001500279">
    <property type="component" value="Unassembled WGS sequence"/>
</dbReference>
<reference evidence="9" key="1">
    <citation type="journal article" date="2019" name="Int. J. Syst. Evol. Microbiol.">
        <title>The Global Catalogue of Microorganisms (GCM) 10K type strain sequencing project: providing services to taxonomists for standard genome sequencing and annotation.</title>
        <authorList>
            <consortium name="The Broad Institute Genomics Platform"/>
            <consortium name="The Broad Institute Genome Sequencing Center for Infectious Disease"/>
            <person name="Wu L."/>
            <person name="Ma J."/>
        </authorList>
    </citation>
    <scope>NUCLEOTIDE SEQUENCE [LARGE SCALE GENOMIC DNA]</scope>
    <source>
        <strain evidence="9">JCM 15503</strain>
    </source>
</reference>
<dbReference type="CDD" id="cd00609">
    <property type="entry name" value="AAT_like"/>
    <property type="match status" value="1"/>
</dbReference>
<dbReference type="CDD" id="cd07377">
    <property type="entry name" value="WHTH_GntR"/>
    <property type="match status" value="1"/>
</dbReference>
<accession>A0ABP3W089</accession>
<evidence type="ECO:0000256" key="3">
    <source>
        <dbReference type="ARBA" id="ARBA00023015"/>
    </source>
</evidence>
<evidence type="ECO:0000256" key="4">
    <source>
        <dbReference type="ARBA" id="ARBA00023125"/>
    </source>
</evidence>
<comment type="similarity">
    <text evidence="1">In the C-terminal section; belongs to the class-I pyridoxal-phosphate-dependent aminotransferase family.</text>
</comment>
<evidence type="ECO:0000256" key="1">
    <source>
        <dbReference type="ARBA" id="ARBA00005384"/>
    </source>
</evidence>
<dbReference type="PROSITE" id="PS50949">
    <property type="entry name" value="HTH_GNTR"/>
    <property type="match status" value="1"/>
</dbReference>
<feature type="domain" description="HTH gntR-type" evidence="7">
    <location>
        <begin position="12"/>
        <end position="80"/>
    </location>
</feature>
<keyword evidence="4" id="KW-0238">DNA-binding</keyword>
<keyword evidence="2" id="KW-0663">Pyridoxal phosphate</keyword>
<keyword evidence="9" id="KW-1185">Reference proteome</keyword>
<sequence>MPPVEAAATPEPSLYAQLAERIGALIASGALKRGDRLPSVRDMAQQQGVSMATVLQAYRTLEDQRLVEARPRSGYFVTLRRTPVATAGRGSPPAPQPLTEMTQPPNQSQPVELPDIVDRVMAAASDPSMVSFGAACPGGDMFPTDRARRAITRAAQRHHHALSRYPFAPGTPALREAIARRALAIGCQLDPARILVTNGCVESISLCLRAVTQPGDTVALESPTYWGFLQILQSLHLRALEIPTDPRTGISLPALELALDTQPVKAVLVVPTLSNPLGATMPLAARRQLLQLLEARDVPLIEDALINDLAGRAEGRRAVKSFDTRGQVMICSSFSKTLAPGLRLGWVEAGRWSAQVQRLKSTLSGGHTELVEIAMTDLLNQPGHEPALRQLRALLASRLDQARRLIAASFPAGTRITAPEGGFTLWLELPRAVDAVALFHAALSEQICLAPGPMFSSTGRYRHCIRLGLGRAWGTAEQQALQRVGQLARQMADAAGAAPKAA</sequence>
<dbReference type="PANTHER" id="PTHR46577">
    <property type="entry name" value="HTH-TYPE TRANSCRIPTIONAL REGULATORY PROTEIN GABR"/>
    <property type="match status" value="1"/>
</dbReference>
<dbReference type="Gene3D" id="1.10.10.10">
    <property type="entry name" value="Winged helix-like DNA-binding domain superfamily/Winged helix DNA-binding domain"/>
    <property type="match status" value="1"/>
</dbReference>
<dbReference type="Gene3D" id="3.90.1150.10">
    <property type="entry name" value="Aspartate Aminotransferase, domain 1"/>
    <property type="match status" value="1"/>
</dbReference>
<dbReference type="PANTHER" id="PTHR46577:SF2">
    <property type="entry name" value="TRANSCRIPTIONAL REGULATORY PROTEIN"/>
    <property type="match status" value="1"/>
</dbReference>
<keyword evidence="3" id="KW-0805">Transcription regulation</keyword>
<dbReference type="SUPFAM" id="SSF46785">
    <property type="entry name" value="Winged helix' DNA-binding domain"/>
    <property type="match status" value="1"/>
</dbReference>
<dbReference type="RefSeq" id="WP_231012666.1">
    <property type="nucleotide sequence ID" value="NZ_BAAAEW010000052.1"/>
</dbReference>
<keyword evidence="8" id="KW-0808">Transferase</keyword>
<evidence type="ECO:0000313" key="9">
    <source>
        <dbReference type="Proteomes" id="UP001500279"/>
    </source>
</evidence>
<protein>
    <submittedName>
        <fullName evidence="8">PLP-dependent aminotransferase family protein</fullName>
    </submittedName>
</protein>
<feature type="compositionally biased region" description="Polar residues" evidence="6">
    <location>
        <begin position="99"/>
        <end position="109"/>
    </location>
</feature>
<dbReference type="InterPro" id="IPR004839">
    <property type="entry name" value="Aminotransferase_I/II_large"/>
</dbReference>
<dbReference type="InterPro" id="IPR036388">
    <property type="entry name" value="WH-like_DNA-bd_sf"/>
</dbReference>
<dbReference type="InterPro" id="IPR015421">
    <property type="entry name" value="PyrdxlP-dep_Trfase_major"/>
</dbReference>
<dbReference type="InterPro" id="IPR036390">
    <property type="entry name" value="WH_DNA-bd_sf"/>
</dbReference>
<dbReference type="Pfam" id="PF00392">
    <property type="entry name" value="GntR"/>
    <property type="match status" value="1"/>
</dbReference>
<dbReference type="EMBL" id="BAAAEW010000052">
    <property type="protein sequence ID" value="GAA0771280.1"/>
    <property type="molecule type" value="Genomic_DNA"/>
</dbReference>
<dbReference type="SMART" id="SM00345">
    <property type="entry name" value="HTH_GNTR"/>
    <property type="match status" value="1"/>
</dbReference>
<evidence type="ECO:0000256" key="5">
    <source>
        <dbReference type="ARBA" id="ARBA00023163"/>
    </source>
</evidence>
<dbReference type="InterPro" id="IPR000524">
    <property type="entry name" value="Tscrpt_reg_HTH_GntR"/>
</dbReference>
<evidence type="ECO:0000256" key="2">
    <source>
        <dbReference type="ARBA" id="ARBA00022898"/>
    </source>
</evidence>
<dbReference type="InterPro" id="IPR015424">
    <property type="entry name" value="PyrdxlP-dep_Trfase"/>
</dbReference>
<evidence type="ECO:0000259" key="7">
    <source>
        <dbReference type="PROSITE" id="PS50949"/>
    </source>
</evidence>